<proteinExistence type="predicted"/>
<reference evidence="5" key="1">
    <citation type="journal article" date="2020" name="bioRxiv">
        <title>Comparative genomics of Chlamydomonas.</title>
        <authorList>
            <person name="Craig R.J."/>
            <person name="Hasan A.R."/>
            <person name="Ness R.W."/>
            <person name="Keightley P.D."/>
        </authorList>
    </citation>
    <scope>NUCLEOTIDE SEQUENCE</scope>
    <source>
        <strain evidence="5">CCAP 11/173</strain>
    </source>
</reference>
<accession>A0A835WTR1</accession>
<dbReference type="AlphaFoldDB" id="A0A835WTR1"/>
<dbReference type="Pfam" id="PF13516">
    <property type="entry name" value="LRR_6"/>
    <property type="match status" value="1"/>
</dbReference>
<name>A0A835WTR1_9CHLO</name>
<keyword evidence="3" id="KW-0206">Cytoskeleton</keyword>
<dbReference type="Gene3D" id="3.80.10.10">
    <property type="entry name" value="Ribonuclease Inhibitor"/>
    <property type="match status" value="1"/>
</dbReference>
<dbReference type="InterPro" id="IPR052410">
    <property type="entry name" value="DRC5"/>
</dbReference>
<dbReference type="SMART" id="SM00368">
    <property type="entry name" value="LRR_RI"/>
    <property type="match status" value="2"/>
</dbReference>
<protein>
    <recommendedName>
        <fullName evidence="7">Flagellar associated protein</fullName>
    </recommendedName>
</protein>
<gene>
    <name evidence="5" type="ORF">HYH02_002818</name>
</gene>
<feature type="compositionally biased region" description="Basic and acidic residues" evidence="4">
    <location>
        <begin position="1"/>
        <end position="11"/>
    </location>
</feature>
<dbReference type="PANTHER" id="PTHR24107">
    <property type="entry name" value="YNEIN REGULATORY COMPLEX SUBUNIT 5"/>
    <property type="match status" value="1"/>
</dbReference>
<keyword evidence="2" id="KW-0963">Cytoplasm</keyword>
<dbReference type="SUPFAM" id="SSF52047">
    <property type="entry name" value="RNI-like"/>
    <property type="match status" value="1"/>
</dbReference>
<feature type="compositionally biased region" description="Acidic residues" evidence="4">
    <location>
        <begin position="12"/>
        <end position="25"/>
    </location>
</feature>
<feature type="compositionally biased region" description="Basic residues" evidence="4">
    <location>
        <begin position="43"/>
        <end position="56"/>
    </location>
</feature>
<feature type="compositionally biased region" description="Gly residues" evidence="4">
    <location>
        <begin position="208"/>
        <end position="221"/>
    </location>
</feature>
<feature type="compositionally biased region" description="Low complexity" evidence="4">
    <location>
        <begin position="26"/>
        <end position="41"/>
    </location>
</feature>
<evidence type="ECO:0000256" key="4">
    <source>
        <dbReference type="SAM" id="MobiDB-lite"/>
    </source>
</evidence>
<feature type="region of interest" description="Disordered" evidence="4">
    <location>
        <begin position="1"/>
        <end position="84"/>
    </location>
</feature>
<sequence>MAKEENTKRPPDEEEEEDSDDEDDAASIASTASSAASVDSSGAKKKKKKKKKKKGKGGAASQAAPAGEAAQAASPAGTTLTKAQKQEAERRFTAALDACRGADEMWVKLSNCNIFDVKAKKLADALKSNSCITSLDLSQNHISDEGAQALAAMLQGSGAPELIELDLRDNPLSSAALQTLEALQKARKQLVVKVGAAGEDGKRSPGKDGAGGGAGGTGTGMKAGSEVTKGPMFRKYFQSGNDDDDNDSGQGDLDGPLGDGGMAPEDLWAEIKSLVEEGTSSIPKLSTLLQQLIGHLNRELGTLQVPHTDSAVDGSRPHIKGCIMNLDVLGAILDLVPREVTMQYVSEPQPAVGSHRVWATEIVSMLLAPNHQAMDHLVAGSKLVPKVLAISLAHPLCSALHTRALRILRSCCVSKVGGLYGPLFTPGMGAGLMAADGGSELCASLQQQLADRAALAVGVPSGRRDRSVGFVLEACKVLRACCDEANRDSILNTNVRRLLQMDAKWSEFVSEGGVLSQLCKEQEGDLGGPRAARVQMEDSNELAELAGGGLISSHEILALLHGMGALGMSPGSGGN</sequence>
<dbReference type="InterPro" id="IPR032675">
    <property type="entry name" value="LRR_dom_sf"/>
</dbReference>
<keyword evidence="6" id="KW-1185">Reference proteome</keyword>
<evidence type="ECO:0000256" key="3">
    <source>
        <dbReference type="ARBA" id="ARBA00023212"/>
    </source>
</evidence>
<comment type="caution">
    <text evidence="5">The sequence shown here is derived from an EMBL/GenBank/DDBJ whole genome shotgun (WGS) entry which is preliminary data.</text>
</comment>
<comment type="subcellular location">
    <subcellularLocation>
        <location evidence="1">Cytoplasm</location>
        <location evidence="1">Cytoskeleton</location>
        <location evidence="1">Cilium axoneme</location>
    </subcellularLocation>
</comment>
<organism evidence="5 6">
    <name type="scientific">Chlamydomonas schloesseri</name>
    <dbReference type="NCBI Taxonomy" id="2026947"/>
    <lineage>
        <taxon>Eukaryota</taxon>
        <taxon>Viridiplantae</taxon>
        <taxon>Chlorophyta</taxon>
        <taxon>core chlorophytes</taxon>
        <taxon>Chlorophyceae</taxon>
        <taxon>CS clade</taxon>
        <taxon>Chlamydomonadales</taxon>
        <taxon>Chlamydomonadaceae</taxon>
        <taxon>Chlamydomonas</taxon>
    </lineage>
</organism>
<feature type="region of interest" description="Disordered" evidence="4">
    <location>
        <begin position="197"/>
        <end position="262"/>
    </location>
</feature>
<dbReference type="GO" id="GO:0005930">
    <property type="term" value="C:axoneme"/>
    <property type="evidence" value="ECO:0007669"/>
    <property type="project" value="UniProtKB-SubCell"/>
</dbReference>
<evidence type="ECO:0000256" key="2">
    <source>
        <dbReference type="ARBA" id="ARBA00022490"/>
    </source>
</evidence>
<dbReference type="OrthoDB" id="120976at2759"/>
<dbReference type="PANTHER" id="PTHR24107:SF2">
    <property type="entry name" value="NLR FAMILY CARD DOMAIN CONTAINING 3"/>
    <property type="match status" value="1"/>
</dbReference>
<evidence type="ECO:0000313" key="6">
    <source>
        <dbReference type="Proteomes" id="UP000613740"/>
    </source>
</evidence>
<evidence type="ECO:0008006" key="7">
    <source>
        <dbReference type="Google" id="ProtNLM"/>
    </source>
</evidence>
<evidence type="ECO:0000256" key="1">
    <source>
        <dbReference type="ARBA" id="ARBA00004430"/>
    </source>
</evidence>
<feature type="compositionally biased region" description="Low complexity" evidence="4">
    <location>
        <begin position="59"/>
        <end position="77"/>
    </location>
</feature>
<dbReference type="InterPro" id="IPR001611">
    <property type="entry name" value="Leu-rich_rpt"/>
</dbReference>
<evidence type="ECO:0000313" key="5">
    <source>
        <dbReference type="EMBL" id="KAG2452581.1"/>
    </source>
</evidence>
<dbReference type="Proteomes" id="UP000613740">
    <property type="component" value="Unassembled WGS sequence"/>
</dbReference>
<dbReference type="EMBL" id="JAEHOD010000005">
    <property type="protein sequence ID" value="KAG2452581.1"/>
    <property type="molecule type" value="Genomic_DNA"/>
</dbReference>